<reference evidence="2" key="1">
    <citation type="journal article" date="2014" name="Front. Microbiol.">
        <title>High frequency of phylogenetically diverse reductive dehalogenase-homologous genes in deep subseafloor sedimentary metagenomes.</title>
        <authorList>
            <person name="Kawai M."/>
            <person name="Futagami T."/>
            <person name="Toyoda A."/>
            <person name="Takaki Y."/>
            <person name="Nishi S."/>
            <person name="Hori S."/>
            <person name="Arai W."/>
            <person name="Tsubouchi T."/>
            <person name="Morono Y."/>
            <person name="Uchiyama I."/>
            <person name="Ito T."/>
            <person name="Fujiyama A."/>
            <person name="Inagaki F."/>
            <person name="Takami H."/>
        </authorList>
    </citation>
    <scope>NUCLEOTIDE SEQUENCE</scope>
    <source>
        <strain evidence="2">Expedition CK06-06</strain>
    </source>
</reference>
<dbReference type="EMBL" id="BARU01021649">
    <property type="protein sequence ID" value="GAH48353.1"/>
    <property type="molecule type" value="Genomic_DNA"/>
</dbReference>
<dbReference type="Pfam" id="PF16363">
    <property type="entry name" value="GDP_Man_Dehyd"/>
    <property type="match status" value="1"/>
</dbReference>
<dbReference type="SUPFAM" id="SSF51735">
    <property type="entry name" value="NAD(P)-binding Rossmann-fold domains"/>
    <property type="match status" value="1"/>
</dbReference>
<dbReference type="Gene3D" id="3.90.25.10">
    <property type="entry name" value="UDP-galactose 4-epimerase, domain 1"/>
    <property type="match status" value="1"/>
</dbReference>
<accession>X1HSU6</accession>
<dbReference type="Gene3D" id="3.40.50.720">
    <property type="entry name" value="NAD(P)-binding Rossmann-like Domain"/>
    <property type="match status" value="1"/>
</dbReference>
<organism evidence="2">
    <name type="scientific">marine sediment metagenome</name>
    <dbReference type="NCBI Taxonomy" id="412755"/>
    <lineage>
        <taxon>unclassified sequences</taxon>
        <taxon>metagenomes</taxon>
        <taxon>ecological metagenomes</taxon>
    </lineage>
</organism>
<dbReference type="InterPro" id="IPR016040">
    <property type="entry name" value="NAD(P)-bd_dom"/>
</dbReference>
<sequence>MINNCLHKKFLPVYGNGKNIRDWLYVEDHCQAIDLIISKAKPGRIYNIGGNNEMRNIDIVKIIISTLRKFTKDDVISEDLITYVEDRKGHDWRYAIDSSLLKKELNWQPNIKFKDGIELTINWYLDNLDWMKEITSGEYKNYYQKFYGNRKLINGE</sequence>
<dbReference type="InterPro" id="IPR036291">
    <property type="entry name" value="NAD(P)-bd_dom_sf"/>
</dbReference>
<evidence type="ECO:0000259" key="1">
    <source>
        <dbReference type="Pfam" id="PF16363"/>
    </source>
</evidence>
<evidence type="ECO:0000313" key="2">
    <source>
        <dbReference type="EMBL" id="GAH48353.1"/>
    </source>
</evidence>
<name>X1HSU6_9ZZZZ</name>
<dbReference type="AlphaFoldDB" id="X1HSU6"/>
<protein>
    <recommendedName>
        <fullName evidence="1">NAD(P)-binding domain-containing protein</fullName>
    </recommendedName>
</protein>
<proteinExistence type="predicted"/>
<gene>
    <name evidence="2" type="ORF">S03H2_35401</name>
</gene>
<comment type="caution">
    <text evidence="2">The sequence shown here is derived from an EMBL/GenBank/DDBJ whole genome shotgun (WGS) entry which is preliminary data.</text>
</comment>
<dbReference type="PANTHER" id="PTHR43000">
    <property type="entry name" value="DTDP-D-GLUCOSE 4,6-DEHYDRATASE-RELATED"/>
    <property type="match status" value="1"/>
</dbReference>
<feature type="domain" description="NAD(P)-binding" evidence="1">
    <location>
        <begin position="6"/>
        <end position="118"/>
    </location>
</feature>